<organism evidence="1 2">
    <name type="scientific">Entomophthora muscae</name>
    <dbReference type="NCBI Taxonomy" id="34485"/>
    <lineage>
        <taxon>Eukaryota</taxon>
        <taxon>Fungi</taxon>
        <taxon>Fungi incertae sedis</taxon>
        <taxon>Zoopagomycota</taxon>
        <taxon>Entomophthoromycotina</taxon>
        <taxon>Entomophthoromycetes</taxon>
        <taxon>Entomophthorales</taxon>
        <taxon>Entomophthoraceae</taxon>
        <taxon>Entomophthora</taxon>
    </lineage>
</organism>
<dbReference type="Proteomes" id="UP001165960">
    <property type="component" value="Unassembled WGS sequence"/>
</dbReference>
<reference evidence="1" key="1">
    <citation type="submission" date="2022-04" db="EMBL/GenBank/DDBJ databases">
        <title>Genome of the entomopathogenic fungus Entomophthora muscae.</title>
        <authorList>
            <person name="Elya C."/>
            <person name="Lovett B.R."/>
            <person name="Lee E."/>
            <person name="Macias A.M."/>
            <person name="Hajek A.E."/>
            <person name="De Bivort B.L."/>
            <person name="Kasson M.T."/>
            <person name="De Fine Licht H.H."/>
            <person name="Stajich J.E."/>
        </authorList>
    </citation>
    <scope>NUCLEOTIDE SEQUENCE</scope>
    <source>
        <strain evidence="1">Berkeley</strain>
    </source>
</reference>
<keyword evidence="2" id="KW-1185">Reference proteome</keyword>
<gene>
    <name evidence="1" type="ORF">DSO57_1022148</name>
</gene>
<dbReference type="EMBL" id="QTSX02000110">
    <property type="protein sequence ID" value="KAJ9088537.1"/>
    <property type="molecule type" value="Genomic_DNA"/>
</dbReference>
<protein>
    <submittedName>
        <fullName evidence="1">Uncharacterized protein</fullName>
    </submittedName>
</protein>
<sequence length="259" mass="28415">MALTRSDVSGFIINPLSSFHVLLFVSVVSYFIRLMLTPQLTVVSHTLALASLSSFWLGCIIIVSFMEAWVKFLAPTLSGSAGVDVGRHVFSCLNKVEICISITLLHLLEMQWTTPALQLPYKVADLESLNLSLLTPIVLVGFLQTCWLLPALLHRSQSLIASAAIPTSISRNSDSYRDAEPREGSRPNEEMRSRGSSDNPYRNASGSSNSTNGLRNPDSRSISHLLYVSTEVVKVSCISYAIFLLTCALMAYVEAVARE</sequence>
<comment type="caution">
    <text evidence="1">The sequence shown here is derived from an EMBL/GenBank/DDBJ whole genome shotgun (WGS) entry which is preliminary data.</text>
</comment>
<evidence type="ECO:0000313" key="2">
    <source>
        <dbReference type="Proteomes" id="UP001165960"/>
    </source>
</evidence>
<proteinExistence type="predicted"/>
<name>A0ACC2UNM1_9FUNG</name>
<evidence type="ECO:0000313" key="1">
    <source>
        <dbReference type="EMBL" id="KAJ9088537.1"/>
    </source>
</evidence>
<accession>A0ACC2UNM1</accession>